<accession>A0ACA9Q6J7</accession>
<gene>
    <name evidence="1" type="ORF">DHETER_LOCUS13451</name>
</gene>
<dbReference type="EMBL" id="CAJVPU010036859">
    <property type="protein sequence ID" value="CAG8731161.1"/>
    <property type="molecule type" value="Genomic_DNA"/>
</dbReference>
<proteinExistence type="predicted"/>
<sequence length="210" mass="24535">RAAIDPHIINKVLSIIQDNSVKLDQLSKHCAKLEYLIKEQQTQLGEQISDEQIKEQLKALLENNKECLEKLQKIKDKGVSFNKFWSENLYSEVLTIFAIWLKKGYYIRRVKEGLWSTFGVNRIKLFSKKDSKAQMLKWKKNSKKAYSDLYNPCDPDNLNSKTFLSLIIKYVFVSNDERTQANVVWTQAVLETVFDEKYLSPKIDADYVNT</sequence>
<evidence type="ECO:0000313" key="1">
    <source>
        <dbReference type="EMBL" id="CAG8731161.1"/>
    </source>
</evidence>
<organism evidence="1 2">
    <name type="scientific">Dentiscutata heterogama</name>
    <dbReference type="NCBI Taxonomy" id="1316150"/>
    <lineage>
        <taxon>Eukaryota</taxon>
        <taxon>Fungi</taxon>
        <taxon>Fungi incertae sedis</taxon>
        <taxon>Mucoromycota</taxon>
        <taxon>Glomeromycotina</taxon>
        <taxon>Glomeromycetes</taxon>
        <taxon>Diversisporales</taxon>
        <taxon>Gigasporaceae</taxon>
        <taxon>Dentiscutata</taxon>
    </lineage>
</organism>
<feature type="non-terminal residue" evidence="1">
    <location>
        <position position="1"/>
    </location>
</feature>
<reference evidence="1" key="1">
    <citation type="submission" date="2021-06" db="EMBL/GenBank/DDBJ databases">
        <authorList>
            <person name="Kallberg Y."/>
            <person name="Tangrot J."/>
            <person name="Rosling A."/>
        </authorList>
    </citation>
    <scope>NUCLEOTIDE SEQUENCE</scope>
    <source>
        <strain evidence="1">IL203A</strain>
    </source>
</reference>
<dbReference type="Proteomes" id="UP000789702">
    <property type="component" value="Unassembled WGS sequence"/>
</dbReference>
<name>A0ACA9Q6J7_9GLOM</name>
<keyword evidence="2" id="KW-1185">Reference proteome</keyword>
<evidence type="ECO:0000313" key="2">
    <source>
        <dbReference type="Proteomes" id="UP000789702"/>
    </source>
</evidence>
<protein>
    <submittedName>
        <fullName evidence="1">11238_t:CDS:1</fullName>
    </submittedName>
</protein>
<comment type="caution">
    <text evidence="1">The sequence shown here is derived from an EMBL/GenBank/DDBJ whole genome shotgun (WGS) entry which is preliminary data.</text>
</comment>